<dbReference type="HOGENOM" id="CLU_1187772_0_0_2"/>
<dbReference type="EMBL" id="CP002098">
    <property type="protein sequence ID" value="ADM28457.1"/>
    <property type="molecule type" value="Genomic_DNA"/>
</dbReference>
<keyword evidence="1" id="KW-0812">Transmembrane</keyword>
<gene>
    <name evidence="2" type="ordered locus">Igag_1659</name>
</gene>
<dbReference type="BioCyc" id="IAGG583356:GHAH-1647-MONOMER"/>
<dbReference type="Proteomes" id="UP000001304">
    <property type="component" value="Chromosome"/>
</dbReference>
<keyword evidence="1" id="KW-1133">Transmembrane helix</keyword>
<protein>
    <submittedName>
        <fullName evidence="2">Uncharacterized protein</fullName>
    </submittedName>
</protein>
<proteinExistence type="predicted"/>
<feature type="transmembrane region" description="Helical" evidence="1">
    <location>
        <begin position="12"/>
        <end position="32"/>
    </location>
</feature>
<dbReference type="AlphaFoldDB" id="E0SRS6"/>
<dbReference type="STRING" id="583356.Igag_1659"/>
<accession>E0SRS6</accession>
<keyword evidence="3" id="KW-1185">Reference proteome</keyword>
<organism evidence="2 3">
    <name type="scientific">Ignisphaera aggregans (strain DSM 17230 / JCM 13409 / AQ1.S1)</name>
    <dbReference type="NCBI Taxonomy" id="583356"/>
    <lineage>
        <taxon>Archaea</taxon>
        <taxon>Thermoproteota</taxon>
        <taxon>Thermoprotei</taxon>
        <taxon>Desulfurococcales</taxon>
        <taxon>Desulfurococcaceae</taxon>
        <taxon>Ignisphaera</taxon>
    </lineage>
</organism>
<evidence type="ECO:0000256" key="1">
    <source>
        <dbReference type="SAM" id="Phobius"/>
    </source>
</evidence>
<name>E0SRS6_IGNAA</name>
<reference evidence="2 3" key="1">
    <citation type="journal article" date="2010" name="Stand. Genomic Sci.">
        <title>Complete genome sequence of Ignisphaera aggregans type strain (AQ1.S1).</title>
        <authorList>
            <person name="Goker M."/>
            <person name="Held B."/>
            <person name="Lapidus A."/>
            <person name="Nolan M."/>
            <person name="Spring S."/>
            <person name="Yasawong M."/>
            <person name="Lucas S."/>
            <person name="Glavina Del Rio T."/>
            <person name="Tice H."/>
            <person name="Cheng J.F."/>
            <person name="Goodwin L."/>
            <person name="Tapia R."/>
            <person name="Pitluck S."/>
            <person name="Liolios K."/>
            <person name="Ivanova N."/>
            <person name="Mavromatis K."/>
            <person name="Mikhailova N."/>
            <person name="Pati A."/>
            <person name="Chen A."/>
            <person name="Palaniappan K."/>
            <person name="Brambilla E."/>
            <person name="Land M."/>
            <person name="Hauser L."/>
            <person name="Chang Y.J."/>
            <person name="Jeffries C.D."/>
            <person name="Brettin T."/>
            <person name="Detter J.C."/>
            <person name="Han C."/>
            <person name="Rohde M."/>
            <person name="Sikorski J."/>
            <person name="Woyke T."/>
            <person name="Bristow J."/>
            <person name="Eisen J.A."/>
            <person name="Markowitz V."/>
            <person name="Hugenholtz P."/>
            <person name="Kyrpides N.C."/>
            <person name="Klenk H.P."/>
        </authorList>
    </citation>
    <scope>NUCLEOTIDE SEQUENCE [LARGE SCALE GENOMIC DNA]</scope>
    <source>
        <strain evidence="3">DSM 17230 / JCM 13409 / AQ1.S1</strain>
    </source>
</reference>
<dbReference type="KEGG" id="iag:Igag_1659"/>
<keyword evidence="1" id="KW-0472">Membrane</keyword>
<evidence type="ECO:0000313" key="3">
    <source>
        <dbReference type="Proteomes" id="UP000001304"/>
    </source>
</evidence>
<evidence type="ECO:0000313" key="2">
    <source>
        <dbReference type="EMBL" id="ADM28457.1"/>
    </source>
</evidence>
<sequence>MQWHQRYRRSVGSIVGGVFIIIMMIIFMWLAITTIDRIYSYTENILSKLEKQTKTYRFTSCIDAIYTHMPKYENSTQISTGNLITYNIAIYEDVNLAIYNRCPESVLITGIVIVYNYSYTYTYNVIAVVRIGRQTQTRLVYSSGPKNANGAGYMLLSKANTSILPYPLPAGGQLNISIIPFKIQETGSVRYTGPGNLQDAYVDVYIVSASTSMSIFISVVTSSGVVSVSTRSV</sequence>